<protein>
    <submittedName>
        <fullName evidence="5">DMBT1 protein</fullName>
    </submittedName>
</protein>
<sequence>LRLSRGGCRCAGILEVNWESQWRPICRESVSVADLEWICQRLGCGPVPSEPLELLIPGGKGPHSQATRCWGSPNPLGCHWELGNCTEHAVVACRGEPGAPARPPPPLGVIHAHLAPSLLLPEPVRTTPKPPPAPPTTTPEPTAPPRLRLVDGNFSCSGFLELHKQGLWGAVAGFPHIWPHLAALICRELRCGTAGSSHGAPDPGIHLPVRWEALDSCGSHSLLECFNRTRSRGRAPAFITCSG</sequence>
<dbReference type="SUPFAM" id="SSF56487">
    <property type="entry name" value="SRCR-like"/>
    <property type="match status" value="2"/>
</dbReference>
<dbReference type="InterPro" id="IPR001190">
    <property type="entry name" value="SRCR"/>
</dbReference>
<proteinExistence type="predicted"/>
<dbReference type="Pfam" id="PF00530">
    <property type="entry name" value="SRCR"/>
    <property type="match status" value="1"/>
</dbReference>
<dbReference type="Gene3D" id="3.10.250.10">
    <property type="entry name" value="SRCR-like domain"/>
    <property type="match status" value="2"/>
</dbReference>
<dbReference type="InterPro" id="IPR036772">
    <property type="entry name" value="SRCR-like_dom_sf"/>
</dbReference>
<keyword evidence="6" id="KW-1185">Reference proteome</keyword>
<feature type="compositionally biased region" description="Pro residues" evidence="3">
    <location>
        <begin position="128"/>
        <end position="144"/>
    </location>
</feature>
<evidence type="ECO:0000256" key="3">
    <source>
        <dbReference type="SAM" id="MobiDB-lite"/>
    </source>
</evidence>
<accession>A0A7L3DWX6</accession>
<evidence type="ECO:0000259" key="4">
    <source>
        <dbReference type="PROSITE" id="PS50287"/>
    </source>
</evidence>
<evidence type="ECO:0000313" key="6">
    <source>
        <dbReference type="Proteomes" id="UP000563107"/>
    </source>
</evidence>
<comment type="caution">
    <text evidence="2">Lacks conserved residue(s) required for the propagation of feature annotation.</text>
</comment>
<organism evidence="5 6">
    <name type="scientific">Chaetops frenatus</name>
    <name type="common">Rufous rock-jumper</name>
    <dbReference type="NCBI Taxonomy" id="221966"/>
    <lineage>
        <taxon>Eukaryota</taxon>
        <taxon>Metazoa</taxon>
        <taxon>Chordata</taxon>
        <taxon>Craniata</taxon>
        <taxon>Vertebrata</taxon>
        <taxon>Euteleostomi</taxon>
        <taxon>Archelosauria</taxon>
        <taxon>Archosauria</taxon>
        <taxon>Dinosauria</taxon>
        <taxon>Saurischia</taxon>
        <taxon>Theropoda</taxon>
        <taxon>Coelurosauria</taxon>
        <taxon>Aves</taxon>
        <taxon>Neognathae</taxon>
        <taxon>Neoaves</taxon>
        <taxon>Telluraves</taxon>
        <taxon>Australaves</taxon>
        <taxon>Passeriformes</taxon>
        <taxon>Picathartidae</taxon>
        <taxon>Chaetops</taxon>
    </lineage>
</organism>
<feature type="domain" description="SRCR" evidence="4">
    <location>
        <begin position="1"/>
        <end position="94"/>
    </location>
</feature>
<dbReference type="GO" id="GO:0005886">
    <property type="term" value="C:plasma membrane"/>
    <property type="evidence" value="ECO:0007669"/>
    <property type="project" value="TreeGrafter"/>
</dbReference>
<dbReference type="EMBL" id="VZTR01000074">
    <property type="protein sequence ID" value="NXT59787.1"/>
    <property type="molecule type" value="Genomic_DNA"/>
</dbReference>
<feature type="domain" description="SRCR" evidence="4">
    <location>
        <begin position="147"/>
        <end position="243"/>
    </location>
</feature>
<dbReference type="PROSITE" id="PS50287">
    <property type="entry name" value="SRCR_2"/>
    <property type="match status" value="2"/>
</dbReference>
<name>A0A7L3DWX6_9PASS</name>
<dbReference type="Proteomes" id="UP000563107">
    <property type="component" value="Unassembled WGS sequence"/>
</dbReference>
<feature type="non-terminal residue" evidence="5">
    <location>
        <position position="1"/>
    </location>
</feature>
<gene>
    <name evidence="5" type="primary">Dmbt1_0</name>
    <name evidence="5" type="ORF">CHAFRE_R07938</name>
</gene>
<dbReference type="PANTHER" id="PTHR47309">
    <property type="entry name" value="T-CELL SURFACE GLYCOPROTEIN CD5"/>
    <property type="match status" value="1"/>
</dbReference>
<dbReference type="AlphaFoldDB" id="A0A7L3DWX6"/>
<feature type="non-terminal residue" evidence="5">
    <location>
        <position position="243"/>
    </location>
</feature>
<comment type="caution">
    <text evidence="5">The sequence shown here is derived from an EMBL/GenBank/DDBJ whole genome shotgun (WGS) entry which is preliminary data.</text>
</comment>
<dbReference type="PANTHER" id="PTHR47309:SF1">
    <property type="entry name" value="T-CELL SURFACE GLYCOPROTEIN CD5"/>
    <property type="match status" value="1"/>
</dbReference>
<dbReference type="PRINTS" id="PR01409">
    <property type="entry name" value="TCELLCD5"/>
</dbReference>
<dbReference type="GO" id="GO:0031295">
    <property type="term" value="P:T cell costimulation"/>
    <property type="evidence" value="ECO:0007669"/>
    <property type="project" value="TreeGrafter"/>
</dbReference>
<reference evidence="5 6" key="1">
    <citation type="submission" date="2019-09" db="EMBL/GenBank/DDBJ databases">
        <title>Bird 10,000 Genomes (B10K) Project - Family phase.</title>
        <authorList>
            <person name="Zhang G."/>
        </authorList>
    </citation>
    <scope>NUCLEOTIDE SEQUENCE [LARGE SCALE GENOMIC DNA]</scope>
    <source>
        <strain evidence="5">B10K-DU-012-41</strain>
    </source>
</reference>
<evidence type="ECO:0000256" key="1">
    <source>
        <dbReference type="ARBA" id="ARBA00023157"/>
    </source>
</evidence>
<evidence type="ECO:0000313" key="5">
    <source>
        <dbReference type="EMBL" id="NXT59787.1"/>
    </source>
</evidence>
<keyword evidence="1" id="KW-1015">Disulfide bond</keyword>
<evidence type="ECO:0000256" key="2">
    <source>
        <dbReference type="PROSITE-ProRule" id="PRU00196"/>
    </source>
</evidence>
<feature type="region of interest" description="Disordered" evidence="3">
    <location>
        <begin position="121"/>
        <end position="146"/>
    </location>
</feature>
<dbReference type="InterPro" id="IPR003566">
    <property type="entry name" value="Tcell_CD5"/>
</dbReference>
<dbReference type="SMART" id="SM00202">
    <property type="entry name" value="SR"/>
    <property type="match status" value="2"/>
</dbReference>